<reference evidence="3" key="1">
    <citation type="submission" date="2017-06" db="EMBL/GenBank/DDBJ databases">
        <title>FDA dAtabase for Regulatory Grade micrObial Sequences (FDA-ARGOS): Supporting development and validation of Infectious Disease Dx tests.</title>
        <authorList>
            <person name="Minogue T."/>
            <person name="Wolcott M."/>
            <person name="Wasieloski L."/>
            <person name="Aguilar W."/>
            <person name="Moore D."/>
            <person name="Tallon L."/>
            <person name="Sadzewicz L."/>
            <person name="Sengamalay N."/>
            <person name="Ott S."/>
            <person name="Godinez A."/>
            <person name="Nagaraj S."/>
            <person name="Nadendla S."/>
            <person name="Geyer C."/>
            <person name="Sichtig H."/>
        </authorList>
    </citation>
    <scope>NUCLEOTIDE SEQUENCE [LARGE SCALE GENOMIC DNA]</scope>
    <source>
        <strain evidence="3">FDAARGOS_289</strain>
    </source>
</reference>
<dbReference type="AlphaFoldDB" id="A0A1Z3U4Z7"/>
<dbReference type="CDD" id="cd09021">
    <property type="entry name" value="Aldose_epim_Ec_YphB"/>
    <property type="match status" value="1"/>
</dbReference>
<dbReference type="KEGG" id="bvc:CEP68_01685"/>
<dbReference type="RefSeq" id="WP_066625968.1">
    <property type="nucleotide sequence ID" value="NZ_CP022048.2"/>
</dbReference>
<dbReference type="InterPro" id="IPR014718">
    <property type="entry name" value="GH-type_carb-bd"/>
</dbReference>
<reference evidence="2 4" key="4">
    <citation type="journal article" date="2023" name="FEMS Microbes">
        <title>Whole genomes of deep-sea sponge-associated bacteria exhibit high novel natural product potential.</title>
        <authorList>
            <person name="Hesketh-Best P.J."/>
            <person name="January G.G."/>
            <person name="Koch M.J."/>
            <person name="Warburton P.J."/>
            <person name="Howell K.L."/>
            <person name="Upton M."/>
        </authorList>
    </citation>
    <scope>NUCLEOTIDE SEQUENCE [LARGE SCALE GENOMIC DNA]</scope>
    <source>
        <strain evidence="2 4">PC206-O</strain>
    </source>
</reference>
<organism evidence="1 3">
    <name type="scientific">Brevundimonas vesicularis</name>
    <name type="common">Pseudomonas vesicularis</name>
    <dbReference type="NCBI Taxonomy" id="41276"/>
    <lineage>
        <taxon>Bacteria</taxon>
        <taxon>Pseudomonadati</taxon>
        <taxon>Pseudomonadota</taxon>
        <taxon>Alphaproteobacteria</taxon>
        <taxon>Caulobacterales</taxon>
        <taxon>Caulobacteraceae</taxon>
        <taxon>Brevundimonas</taxon>
    </lineage>
</organism>
<dbReference type="Pfam" id="PF01263">
    <property type="entry name" value="Aldose_epim"/>
    <property type="match status" value="1"/>
</dbReference>
<dbReference type="GO" id="GO:0030246">
    <property type="term" value="F:carbohydrate binding"/>
    <property type="evidence" value="ECO:0007669"/>
    <property type="project" value="InterPro"/>
</dbReference>
<dbReference type="GeneID" id="34015430"/>
<evidence type="ECO:0000313" key="3">
    <source>
        <dbReference type="Proteomes" id="UP000197050"/>
    </source>
</evidence>
<dbReference type="Gene3D" id="2.70.98.10">
    <property type="match status" value="1"/>
</dbReference>
<gene>
    <name evidence="1" type="ORF">CEP68_01685</name>
    <name evidence="2" type="ORF">NJD11_01380</name>
</gene>
<dbReference type="GO" id="GO:0016853">
    <property type="term" value="F:isomerase activity"/>
    <property type="evidence" value="ECO:0007669"/>
    <property type="project" value="InterPro"/>
</dbReference>
<reference evidence="1" key="2">
    <citation type="submission" date="2017-12" db="EMBL/GenBank/DDBJ databases">
        <title>FDA dAtabase for Regulatory Grade micrObial Sequences (FDA-ARGOS): Supporting development and validation of Infectious Disease Dx tests.</title>
        <authorList>
            <person name="Campos J."/>
            <person name="Goldberg B."/>
            <person name="Tallon L."/>
            <person name="Sadzewicz L."/>
            <person name="Sengamalay N."/>
            <person name="Ott S."/>
            <person name="Godinez A."/>
            <person name="Nagaraj S."/>
            <person name="Vavikolanu K."/>
            <person name="Vyas G."/>
            <person name="Nadendla S."/>
            <person name="Aluvathingal J."/>
            <person name="Geyer C."/>
            <person name="Nandy P."/>
            <person name="Hobson J."/>
            <person name="Sichtig H."/>
        </authorList>
    </citation>
    <scope>NUCLEOTIDE SEQUENCE</scope>
    <source>
        <strain evidence="1">FDAARGOS_289</strain>
    </source>
</reference>
<proteinExistence type="predicted"/>
<dbReference type="EMBL" id="CP022048">
    <property type="protein sequence ID" value="ASE38321.1"/>
    <property type="molecule type" value="Genomic_DNA"/>
</dbReference>
<dbReference type="Proteomes" id="UP001272940">
    <property type="component" value="Unassembled WGS sequence"/>
</dbReference>
<dbReference type="InterPro" id="IPR011013">
    <property type="entry name" value="Gal_mutarotase_sf_dom"/>
</dbReference>
<evidence type="ECO:0000313" key="2">
    <source>
        <dbReference type="EMBL" id="MDX2333592.1"/>
    </source>
</evidence>
<dbReference type="GO" id="GO:0005975">
    <property type="term" value="P:carbohydrate metabolic process"/>
    <property type="evidence" value="ECO:0007669"/>
    <property type="project" value="InterPro"/>
</dbReference>
<dbReference type="InterPro" id="IPR008183">
    <property type="entry name" value="Aldose_1/G6P_1-epimerase"/>
</dbReference>
<name>A0A1Z3U4Z7_BREVE</name>
<reference evidence="2" key="3">
    <citation type="submission" date="2022-06" db="EMBL/GenBank/DDBJ databases">
        <authorList>
            <person name="Hesketh-Best P.J."/>
            <person name="Koch M.J."/>
        </authorList>
    </citation>
    <scope>NUCLEOTIDE SEQUENCE</scope>
    <source>
        <strain evidence="2">PC206-O</strain>
    </source>
</reference>
<dbReference type="EMBL" id="JAMYEC010000001">
    <property type="protein sequence ID" value="MDX2333592.1"/>
    <property type="molecule type" value="Genomic_DNA"/>
</dbReference>
<evidence type="ECO:0000313" key="4">
    <source>
        <dbReference type="Proteomes" id="UP001272940"/>
    </source>
</evidence>
<sequence>MIALRAGDWRATLAPELGGSVLSLDWRGQPVFRPTPDGTTNILETACFPLVPYANRIADGRFVFEGRSGQLPVLDRFAPHAIHGEGWLRSWTVESQSADSVAMTLDWPGELEGWPWPWFARQSVSLSSEGLQIGLSVTNTGEDTMPAGLGLHPYFRRHPDSRLTLPADRVWITDARQIPERLAPAAEVVDWSNGVNLADTPFVDHAYAGWSGEAFLNGGGRRVTLTADAAARWSQVYMPVDADFCCVEPVTHRPDAHHAPAGEDDGLVGLKPGRTLSLTVMIGAVSSS</sequence>
<dbReference type="SUPFAM" id="SSF74650">
    <property type="entry name" value="Galactose mutarotase-like"/>
    <property type="match status" value="1"/>
</dbReference>
<accession>A0A1Z3U4Z7</accession>
<protein>
    <submittedName>
        <fullName evidence="1">Aldose 1-epimerase</fullName>
    </submittedName>
</protein>
<evidence type="ECO:0000313" key="1">
    <source>
        <dbReference type="EMBL" id="ASE38321.1"/>
    </source>
</evidence>
<keyword evidence="4" id="KW-1185">Reference proteome</keyword>
<dbReference type="Proteomes" id="UP000197050">
    <property type="component" value="Chromosome"/>
</dbReference>